<gene>
    <name evidence="2" type="ORF">ACFSYJ_36910</name>
</gene>
<evidence type="ECO:0000259" key="1">
    <source>
        <dbReference type="Pfam" id="PF12770"/>
    </source>
</evidence>
<feature type="domain" description="CHAT" evidence="1">
    <location>
        <begin position="478"/>
        <end position="704"/>
    </location>
</feature>
<dbReference type="RefSeq" id="WP_345404797.1">
    <property type="nucleotide sequence ID" value="NZ_BAABHG010000017.1"/>
</dbReference>
<proteinExistence type="predicted"/>
<dbReference type="SUPFAM" id="SSF48452">
    <property type="entry name" value="TPR-like"/>
    <property type="match status" value="1"/>
</dbReference>
<reference evidence="3" key="1">
    <citation type="journal article" date="2019" name="Int. J. Syst. Evol. Microbiol.">
        <title>The Global Catalogue of Microorganisms (GCM) 10K type strain sequencing project: providing services to taxonomists for standard genome sequencing and annotation.</title>
        <authorList>
            <consortium name="The Broad Institute Genomics Platform"/>
            <consortium name="The Broad Institute Genome Sequencing Center for Infectious Disease"/>
            <person name="Wu L."/>
            <person name="Ma J."/>
        </authorList>
    </citation>
    <scope>NUCLEOTIDE SEQUENCE [LARGE SCALE GENOMIC DNA]</scope>
    <source>
        <strain evidence="3">CGMCC 4.7643</strain>
    </source>
</reference>
<name>A0ABW5GTH4_9PSEU</name>
<comment type="caution">
    <text evidence="2">The sequence shown here is derived from an EMBL/GenBank/DDBJ whole genome shotgun (WGS) entry which is preliminary data.</text>
</comment>
<evidence type="ECO:0000313" key="3">
    <source>
        <dbReference type="Proteomes" id="UP001597419"/>
    </source>
</evidence>
<keyword evidence="3" id="KW-1185">Reference proteome</keyword>
<dbReference type="Pfam" id="PF12770">
    <property type="entry name" value="CHAT"/>
    <property type="match status" value="1"/>
</dbReference>
<dbReference type="Gene3D" id="1.25.40.10">
    <property type="entry name" value="Tetratricopeptide repeat domain"/>
    <property type="match status" value="1"/>
</dbReference>
<dbReference type="InterPro" id="IPR011990">
    <property type="entry name" value="TPR-like_helical_dom_sf"/>
</dbReference>
<dbReference type="EMBL" id="JBHUKU010000025">
    <property type="protein sequence ID" value="MFD2464248.1"/>
    <property type="molecule type" value="Genomic_DNA"/>
</dbReference>
<protein>
    <submittedName>
        <fullName evidence="2">CHAT domain-containing protein</fullName>
    </submittedName>
</protein>
<accession>A0ABW5GTH4</accession>
<organism evidence="2 3">
    <name type="scientific">Amycolatopsis samaneae</name>
    <dbReference type="NCBI Taxonomy" id="664691"/>
    <lineage>
        <taxon>Bacteria</taxon>
        <taxon>Bacillati</taxon>
        <taxon>Actinomycetota</taxon>
        <taxon>Actinomycetes</taxon>
        <taxon>Pseudonocardiales</taxon>
        <taxon>Pseudonocardiaceae</taxon>
        <taxon>Amycolatopsis</taxon>
    </lineage>
</organism>
<evidence type="ECO:0000313" key="2">
    <source>
        <dbReference type="EMBL" id="MFD2464248.1"/>
    </source>
</evidence>
<dbReference type="InterPro" id="IPR024983">
    <property type="entry name" value="CHAT_dom"/>
</dbReference>
<dbReference type="Proteomes" id="UP001597419">
    <property type="component" value="Unassembled WGS sequence"/>
</dbReference>
<sequence length="720" mass="77171">MGSFVNTLATSAMALTRWGEVSRARADLAEAIELADKHELGVRAADVRRTLGGLELRIGDVPAALRHYSESERGYQQLDVEIPARLRIEQAQALLAAGLADEAGRHLDEVLPIMREQRSVSRDLSDVERYRAAAALMNDDLELAKTLAASARRRMVRWGCQTCVANATLIGLHAELREALASSEFPAGLPGRMLRAADAMPMPRLAEQAAVARMLAARLEIARRRLAKADELMGRIPRPGKLTSIDYRLLRRLCRAELAVARGERGRALTEIRAGLAELDRVRDRMGGGLELVSGVAVHGRELAELAIRLVLAEGNARKLFDWLERTRAQTYRYERIARGDDPELAERIAEVRGLEQAIHQAQHDGHPVASLRARHAERLREAHRLGWHSSRWGAPRPVVTAGEVATRLGDRVLVSFATSGDELVAVVLAGGKCELVRLGSAATAAENARMLHTDLDVLAPDNLPAALADTVRASARKRAELLDTQLLRPLAGMLGGGEVVVVPTGALYAVSWGVLPSLRGRPVAVVPSATAWLAAAGVAVSGAADVVLVCGPNVPGALGEVGKLAVRFRTARVLDGERATVRSVLAELDGARLAHIAAHGSHEPENALFSRLEMTDGSLYAHEMASLDQPPRQVVFAACDLALNRIRPGDEPLGFASVLLARGSRTVLAPVCRVGDEAAASTMDDYHRALAAGASPATALAEAIAADPFRRPFVCLGAG</sequence>